<keyword evidence="3" id="KW-0460">Magnesium</keyword>
<protein>
    <submittedName>
        <fullName evidence="4">ADP-ribosylglycohydrolase family protein</fullName>
    </submittedName>
</protein>
<evidence type="ECO:0000313" key="4">
    <source>
        <dbReference type="EMBL" id="QVV88106.1"/>
    </source>
</evidence>
<sequence length="318" mass="34596">MNNPFFLNGACSPGARMLLGMAFGDAYGAPFENLSYIKAGEKLASDGLVCGTYTDDTQQALAVAELLASGKSCSPETMADFFLTAYKRDKRFGYSEMTQKMLASDSPKLFLESISTVEKLNRKTDGAAMRALPIGFLPERDGVICCAGLSASITHGHPDAIAATIGIALIAHHRLYHHTPFSEIWSAVREDIRKIHPDIIRYCDTCALLKSPEREILLESYAEYGVPYTESRIFLGSVLFLLIQYGDDPMRLLIESILLGGDTDTVAAVVLGAALITGGEGSEIWNLVSALEDGPFGKKYLIYIGDQLSMRYPAPSEL</sequence>
<evidence type="ECO:0000313" key="5">
    <source>
        <dbReference type="Proteomes" id="UP000680656"/>
    </source>
</evidence>
<dbReference type="Gene3D" id="1.10.4080.10">
    <property type="entry name" value="ADP-ribosylation/Crystallin J1"/>
    <property type="match status" value="1"/>
</dbReference>
<dbReference type="PANTHER" id="PTHR16222:SF24">
    <property type="entry name" value="ADP-RIBOSYLHYDROLASE ARH3"/>
    <property type="match status" value="1"/>
</dbReference>
<accession>A0A8E7AZ36</accession>
<gene>
    <name evidence="4" type="ORF">KHC33_12275</name>
</gene>
<dbReference type="Pfam" id="PF03747">
    <property type="entry name" value="ADP_ribosyl_GH"/>
    <property type="match status" value="1"/>
</dbReference>
<feature type="binding site" evidence="3">
    <location>
        <position position="262"/>
    </location>
    <ligand>
        <name>Mg(2+)</name>
        <dbReference type="ChEBI" id="CHEBI:18420"/>
        <label>1</label>
    </ligand>
</feature>
<dbReference type="RefSeq" id="WP_214418923.1">
    <property type="nucleotide sequence ID" value="NZ_CP075546.1"/>
</dbReference>
<dbReference type="GO" id="GO:0016787">
    <property type="term" value="F:hydrolase activity"/>
    <property type="evidence" value="ECO:0007669"/>
    <property type="project" value="UniProtKB-KW"/>
</dbReference>
<evidence type="ECO:0000256" key="2">
    <source>
        <dbReference type="ARBA" id="ARBA00022801"/>
    </source>
</evidence>
<organism evidence="4 5">
    <name type="scientific">Methanospirillum purgamenti</name>
    <dbReference type="NCBI Taxonomy" id="2834276"/>
    <lineage>
        <taxon>Archaea</taxon>
        <taxon>Methanobacteriati</taxon>
        <taxon>Methanobacteriota</taxon>
        <taxon>Stenosarchaea group</taxon>
        <taxon>Methanomicrobia</taxon>
        <taxon>Methanomicrobiales</taxon>
        <taxon>Methanospirillaceae</taxon>
        <taxon>Methanospirillum</taxon>
    </lineage>
</organism>
<reference evidence="4 5" key="1">
    <citation type="submission" date="2021-05" db="EMBL/GenBank/DDBJ databases">
        <title>A novel Methanospirillum isolate from a pyrite-forming mixed culture.</title>
        <authorList>
            <person name="Bunk B."/>
            <person name="Sproer C."/>
            <person name="Spring S."/>
            <person name="Pester M."/>
        </authorList>
    </citation>
    <scope>NUCLEOTIDE SEQUENCE [LARGE SCALE GENOMIC DNA]</scope>
    <source>
        <strain evidence="4 5">J.3.6.1-F.2.7.3</strain>
    </source>
</reference>
<dbReference type="PANTHER" id="PTHR16222">
    <property type="entry name" value="ADP-RIBOSYLGLYCOHYDROLASE"/>
    <property type="match status" value="1"/>
</dbReference>
<feature type="binding site" evidence="3">
    <location>
        <position position="54"/>
    </location>
    <ligand>
        <name>Mg(2+)</name>
        <dbReference type="ChEBI" id="CHEBI:18420"/>
        <label>1</label>
    </ligand>
</feature>
<feature type="binding site" evidence="3">
    <location>
        <position position="55"/>
    </location>
    <ligand>
        <name>Mg(2+)</name>
        <dbReference type="ChEBI" id="CHEBI:18420"/>
        <label>1</label>
    </ligand>
</feature>
<evidence type="ECO:0000256" key="3">
    <source>
        <dbReference type="PIRSR" id="PIRSR605502-1"/>
    </source>
</evidence>
<dbReference type="InterPro" id="IPR036705">
    <property type="entry name" value="Ribosyl_crysJ1_sf"/>
</dbReference>
<feature type="binding site" evidence="3">
    <location>
        <position position="264"/>
    </location>
    <ligand>
        <name>Mg(2+)</name>
        <dbReference type="ChEBI" id="CHEBI:18420"/>
        <label>1</label>
    </ligand>
</feature>
<dbReference type="EMBL" id="CP075546">
    <property type="protein sequence ID" value="QVV88106.1"/>
    <property type="molecule type" value="Genomic_DNA"/>
</dbReference>
<proteinExistence type="inferred from homology"/>
<dbReference type="GO" id="GO:0046872">
    <property type="term" value="F:metal ion binding"/>
    <property type="evidence" value="ECO:0007669"/>
    <property type="project" value="UniProtKB-KW"/>
</dbReference>
<dbReference type="InterPro" id="IPR050792">
    <property type="entry name" value="ADP-ribosylglycohydrolase"/>
</dbReference>
<evidence type="ECO:0000256" key="1">
    <source>
        <dbReference type="ARBA" id="ARBA00010702"/>
    </source>
</evidence>
<feature type="binding site" evidence="3">
    <location>
        <position position="56"/>
    </location>
    <ligand>
        <name>Mg(2+)</name>
        <dbReference type="ChEBI" id="CHEBI:18420"/>
        <label>1</label>
    </ligand>
</feature>
<name>A0A8E7AZ36_9EURY</name>
<dbReference type="KEGG" id="mrtj:KHC33_12275"/>
<dbReference type="AlphaFoldDB" id="A0A8E7AZ36"/>
<dbReference type="Proteomes" id="UP000680656">
    <property type="component" value="Chromosome"/>
</dbReference>
<comment type="similarity">
    <text evidence="1">Belongs to the ADP-ribosylglycohydrolase family.</text>
</comment>
<keyword evidence="2 4" id="KW-0378">Hydrolase</keyword>
<keyword evidence="5" id="KW-1185">Reference proteome</keyword>
<keyword evidence="3" id="KW-0479">Metal-binding</keyword>
<dbReference type="InterPro" id="IPR005502">
    <property type="entry name" value="Ribosyl_crysJ1"/>
</dbReference>
<comment type="cofactor">
    <cofactor evidence="3">
        <name>Mg(2+)</name>
        <dbReference type="ChEBI" id="CHEBI:18420"/>
    </cofactor>
    <text evidence="3">Binds 2 magnesium ions per subunit.</text>
</comment>
<feature type="binding site" evidence="3">
    <location>
        <position position="265"/>
    </location>
    <ligand>
        <name>Mg(2+)</name>
        <dbReference type="ChEBI" id="CHEBI:18420"/>
        <label>1</label>
    </ligand>
</feature>
<dbReference type="SUPFAM" id="SSF101478">
    <property type="entry name" value="ADP-ribosylglycohydrolase"/>
    <property type="match status" value="1"/>
</dbReference>
<dbReference type="GeneID" id="65097973"/>